<comment type="caution">
    <text evidence="2">The sequence shown here is derived from an EMBL/GenBank/DDBJ whole genome shotgun (WGS) entry which is preliminary data.</text>
</comment>
<reference evidence="2" key="1">
    <citation type="journal article" date="2022" name="bioRxiv">
        <title>Sequencing and chromosome-scale assembly of the giantPleurodeles waltlgenome.</title>
        <authorList>
            <person name="Brown T."/>
            <person name="Elewa A."/>
            <person name="Iarovenko S."/>
            <person name="Subramanian E."/>
            <person name="Araus A.J."/>
            <person name="Petzold A."/>
            <person name="Susuki M."/>
            <person name="Suzuki K.-i.T."/>
            <person name="Hayashi T."/>
            <person name="Toyoda A."/>
            <person name="Oliveira C."/>
            <person name="Osipova E."/>
            <person name="Leigh N.D."/>
            <person name="Simon A."/>
            <person name="Yun M.H."/>
        </authorList>
    </citation>
    <scope>NUCLEOTIDE SEQUENCE</scope>
    <source>
        <strain evidence="2">20211129_DDA</strain>
        <tissue evidence="2">Liver</tissue>
    </source>
</reference>
<proteinExistence type="predicted"/>
<evidence type="ECO:0000256" key="1">
    <source>
        <dbReference type="SAM" id="Phobius"/>
    </source>
</evidence>
<sequence>MLVEAPTPAEEVKALRGGFPRDPHSPRSPCFSCRFFTLWIWGASACRLGGEGDSCGFEDFFFFFGLCGGLAWLLAGGGCLALGEALALGAVREWLGPLSCVLGVGGVGCGSVTRLVAALPPLGWGGSAAGLLDGGSPAGADWRHQCETLGGIFLNS</sequence>
<name>A0AAV7NPX4_PLEWA</name>
<dbReference type="Proteomes" id="UP001066276">
    <property type="component" value="Chromosome 8"/>
</dbReference>
<feature type="transmembrane region" description="Helical" evidence="1">
    <location>
        <begin position="60"/>
        <end position="82"/>
    </location>
</feature>
<gene>
    <name evidence="2" type="ORF">NDU88_006320</name>
</gene>
<dbReference type="AlphaFoldDB" id="A0AAV7NPX4"/>
<accession>A0AAV7NPX4</accession>
<dbReference type="EMBL" id="JANPWB010000012">
    <property type="protein sequence ID" value="KAJ1118125.1"/>
    <property type="molecule type" value="Genomic_DNA"/>
</dbReference>
<keyword evidence="1" id="KW-1133">Transmembrane helix</keyword>
<protein>
    <submittedName>
        <fullName evidence="2">Uncharacterized protein</fullName>
    </submittedName>
</protein>
<keyword evidence="3" id="KW-1185">Reference proteome</keyword>
<evidence type="ECO:0000313" key="3">
    <source>
        <dbReference type="Proteomes" id="UP001066276"/>
    </source>
</evidence>
<organism evidence="2 3">
    <name type="scientific">Pleurodeles waltl</name>
    <name type="common">Iberian ribbed newt</name>
    <dbReference type="NCBI Taxonomy" id="8319"/>
    <lineage>
        <taxon>Eukaryota</taxon>
        <taxon>Metazoa</taxon>
        <taxon>Chordata</taxon>
        <taxon>Craniata</taxon>
        <taxon>Vertebrata</taxon>
        <taxon>Euteleostomi</taxon>
        <taxon>Amphibia</taxon>
        <taxon>Batrachia</taxon>
        <taxon>Caudata</taxon>
        <taxon>Salamandroidea</taxon>
        <taxon>Salamandridae</taxon>
        <taxon>Pleurodelinae</taxon>
        <taxon>Pleurodeles</taxon>
    </lineage>
</organism>
<keyword evidence="1" id="KW-0812">Transmembrane</keyword>
<keyword evidence="1" id="KW-0472">Membrane</keyword>
<evidence type="ECO:0000313" key="2">
    <source>
        <dbReference type="EMBL" id="KAJ1118125.1"/>
    </source>
</evidence>
<feature type="transmembrane region" description="Helical" evidence="1">
    <location>
        <begin position="94"/>
        <end position="117"/>
    </location>
</feature>